<dbReference type="RefSeq" id="WP_380848719.1">
    <property type="nucleotide sequence ID" value="NZ_JBHSFP010000034.1"/>
</dbReference>
<reference evidence="2" key="1">
    <citation type="journal article" date="2019" name="Int. J. Syst. Evol. Microbiol.">
        <title>The Global Catalogue of Microorganisms (GCM) 10K type strain sequencing project: providing services to taxonomists for standard genome sequencing and annotation.</title>
        <authorList>
            <consortium name="The Broad Institute Genomics Platform"/>
            <consortium name="The Broad Institute Genome Sequencing Center for Infectious Disease"/>
            <person name="Wu L."/>
            <person name="Ma J."/>
        </authorList>
    </citation>
    <scope>NUCLEOTIDE SEQUENCE [LARGE SCALE GENOMIC DNA]</scope>
    <source>
        <strain evidence="2">CGMCC 4.7132</strain>
    </source>
</reference>
<evidence type="ECO:0000313" key="1">
    <source>
        <dbReference type="EMBL" id="MFC4535682.1"/>
    </source>
</evidence>
<evidence type="ECO:0000313" key="2">
    <source>
        <dbReference type="Proteomes" id="UP001596004"/>
    </source>
</evidence>
<organism evidence="1 2">
    <name type="scientific">Sphaerisporangium dianthi</name>
    <dbReference type="NCBI Taxonomy" id="1436120"/>
    <lineage>
        <taxon>Bacteria</taxon>
        <taxon>Bacillati</taxon>
        <taxon>Actinomycetota</taxon>
        <taxon>Actinomycetes</taxon>
        <taxon>Streptosporangiales</taxon>
        <taxon>Streptosporangiaceae</taxon>
        <taxon>Sphaerisporangium</taxon>
    </lineage>
</organism>
<keyword evidence="2" id="KW-1185">Reference proteome</keyword>
<sequence>MAVTGCWHCMLRDITLSWQPSLTYPDAFAGYVHRRAKVAGVFRRSGKRWEGKLFLTLGDDMPSRSFNSRADAEQWCTEQVRLWFAQLDHDEP</sequence>
<comment type="caution">
    <text evidence="1">The sequence shown here is derived from an EMBL/GenBank/DDBJ whole genome shotgun (WGS) entry which is preliminary data.</text>
</comment>
<dbReference type="EMBL" id="JBHSFP010000034">
    <property type="protein sequence ID" value="MFC4535682.1"/>
    <property type="molecule type" value="Genomic_DNA"/>
</dbReference>
<dbReference type="Proteomes" id="UP001596004">
    <property type="component" value="Unassembled WGS sequence"/>
</dbReference>
<proteinExistence type="predicted"/>
<protein>
    <submittedName>
        <fullName evidence="1">Uncharacterized protein</fullName>
    </submittedName>
</protein>
<name>A0ABV9CTF9_9ACTN</name>
<accession>A0ABV9CTF9</accession>
<gene>
    <name evidence="1" type="ORF">ACFO60_33380</name>
</gene>